<proteinExistence type="predicted"/>
<organism evidence="1 2">
    <name type="scientific">Cinchona calisaya</name>
    <dbReference type="NCBI Taxonomy" id="153742"/>
    <lineage>
        <taxon>Eukaryota</taxon>
        <taxon>Viridiplantae</taxon>
        <taxon>Streptophyta</taxon>
        <taxon>Embryophyta</taxon>
        <taxon>Tracheophyta</taxon>
        <taxon>Spermatophyta</taxon>
        <taxon>Magnoliopsida</taxon>
        <taxon>eudicotyledons</taxon>
        <taxon>Gunneridae</taxon>
        <taxon>Pentapetalae</taxon>
        <taxon>asterids</taxon>
        <taxon>lamiids</taxon>
        <taxon>Gentianales</taxon>
        <taxon>Rubiaceae</taxon>
        <taxon>Cinchonoideae</taxon>
        <taxon>Cinchoneae</taxon>
        <taxon>Cinchona</taxon>
    </lineage>
</organism>
<evidence type="ECO:0000313" key="1">
    <source>
        <dbReference type="EMBL" id="KAL3506561.1"/>
    </source>
</evidence>
<keyword evidence="2" id="KW-1185">Reference proteome</keyword>
<protein>
    <submittedName>
        <fullName evidence="1">Uncharacterized protein</fullName>
    </submittedName>
</protein>
<reference evidence="1 2" key="1">
    <citation type="submission" date="2024-11" db="EMBL/GenBank/DDBJ databases">
        <title>A near-complete genome assembly of Cinchona calisaya.</title>
        <authorList>
            <person name="Lian D.C."/>
            <person name="Zhao X.W."/>
            <person name="Wei L."/>
        </authorList>
    </citation>
    <scope>NUCLEOTIDE SEQUENCE [LARGE SCALE GENOMIC DNA]</scope>
    <source>
        <tissue evidence="1">Nenye</tissue>
    </source>
</reference>
<sequence length="140" mass="15104">MAIESYPYPRSRCQNPKIWCIIQPYTQRKRIFGKSSYGSCTSGSQSLTEGMEANSLSINLSSHANAITEILGELVASCPSQNNDTATYPSQKVVPTKTVTNGAPVHHGVAEADYALPATPHTVVNLGKICFQPVVSVKHI</sequence>
<dbReference type="EMBL" id="JBJUIK010000013">
    <property type="protein sequence ID" value="KAL3506561.1"/>
    <property type="molecule type" value="Genomic_DNA"/>
</dbReference>
<accession>A0ABD2YIL7</accession>
<gene>
    <name evidence="1" type="ORF">ACH5RR_031943</name>
</gene>
<dbReference type="AlphaFoldDB" id="A0ABD2YIL7"/>
<name>A0ABD2YIL7_9GENT</name>
<comment type="caution">
    <text evidence="1">The sequence shown here is derived from an EMBL/GenBank/DDBJ whole genome shotgun (WGS) entry which is preliminary data.</text>
</comment>
<evidence type="ECO:0000313" key="2">
    <source>
        <dbReference type="Proteomes" id="UP001630127"/>
    </source>
</evidence>
<dbReference type="Proteomes" id="UP001630127">
    <property type="component" value="Unassembled WGS sequence"/>
</dbReference>